<evidence type="ECO:0000313" key="2">
    <source>
        <dbReference type="Proteomes" id="UP001500200"/>
    </source>
</evidence>
<sequence length="105" mass="11956">MSQVGVNLLLQRWVHHNSRVIVPTFEYQGVTAEQFEEADLIEDWCDDLASTPQEIATETAAAHEWLRGNSSEAGKSWQQLLENPQSRGTVRLAMRRHVKELLGSR</sequence>
<name>A0ABP8VBH4_9MICC</name>
<dbReference type="EMBL" id="BAABKK010000052">
    <property type="protein sequence ID" value="GAA4655750.1"/>
    <property type="molecule type" value="Genomic_DNA"/>
</dbReference>
<reference evidence="2" key="1">
    <citation type="journal article" date="2019" name="Int. J. Syst. Evol. Microbiol.">
        <title>The Global Catalogue of Microorganisms (GCM) 10K type strain sequencing project: providing services to taxonomists for standard genome sequencing and annotation.</title>
        <authorList>
            <consortium name="The Broad Institute Genomics Platform"/>
            <consortium name="The Broad Institute Genome Sequencing Center for Infectious Disease"/>
            <person name="Wu L."/>
            <person name="Ma J."/>
        </authorList>
    </citation>
    <scope>NUCLEOTIDE SEQUENCE [LARGE SCALE GENOMIC DNA]</scope>
    <source>
        <strain evidence="2">JCM 18514</strain>
    </source>
</reference>
<dbReference type="Proteomes" id="UP001500200">
    <property type="component" value="Unassembled WGS sequence"/>
</dbReference>
<accession>A0ABP8VBH4</accession>
<protein>
    <submittedName>
        <fullName evidence="1">Uncharacterized protein</fullName>
    </submittedName>
</protein>
<proteinExistence type="predicted"/>
<gene>
    <name evidence="1" type="ORF">GCM10023346_48760</name>
</gene>
<organism evidence="1 2">
    <name type="scientific">Arthrobacter gyeryongensis</name>
    <dbReference type="NCBI Taxonomy" id="1650592"/>
    <lineage>
        <taxon>Bacteria</taxon>
        <taxon>Bacillati</taxon>
        <taxon>Actinomycetota</taxon>
        <taxon>Actinomycetes</taxon>
        <taxon>Micrococcales</taxon>
        <taxon>Micrococcaceae</taxon>
        <taxon>Arthrobacter</taxon>
    </lineage>
</organism>
<evidence type="ECO:0000313" key="1">
    <source>
        <dbReference type="EMBL" id="GAA4655750.1"/>
    </source>
</evidence>
<comment type="caution">
    <text evidence="1">The sequence shown here is derived from an EMBL/GenBank/DDBJ whole genome shotgun (WGS) entry which is preliminary data.</text>
</comment>
<keyword evidence="2" id="KW-1185">Reference proteome</keyword>